<evidence type="ECO:0000313" key="2">
    <source>
        <dbReference type="Proteomes" id="UP001262410"/>
    </source>
</evidence>
<dbReference type="Proteomes" id="UP001262410">
    <property type="component" value="Unassembled WGS sequence"/>
</dbReference>
<name>A0ABU1JSK7_9PROT</name>
<sequence length="95" mass="10634">MSEDSSNDPSLLLFASLCIGLRDWAQTGAGPSMRQRLNWKRAVECLRKGEDEAAEAEMTRGGALTEAEEEEVRRFDLRAFDKALVAANDVRGWME</sequence>
<gene>
    <name evidence="1" type="ORF">E9232_003510</name>
</gene>
<organism evidence="1 2">
    <name type="scientific">Inquilinus ginsengisoli</name>
    <dbReference type="NCBI Taxonomy" id="363840"/>
    <lineage>
        <taxon>Bacteria</taxon>
        <taxon>Pseudomonadati</taxon>
        <taxon>Pseudomonadota</taxon>
        <taxon>Alphaproteobacteria</taxon>
        <taxon>Rhodospirillales</taxon>
        <taxon>Rhodospirillaceae</taxon>
        <taxon>Inquilinus</taxon>
    </lineage>
</organism>
<proteinExistence type="predicted"/>
<comment type="caution">
    <text evidence="1">The sequence shown here is derived from an EMBL/GenBank/DDBJ whole genome shotgun (WGS) entry which is preliminary data.</text>
</comment>
<keyword evidence="2" id="KW-1185">Reference proteome</keyword>
<dbReference type="RefSeq" id="WP_309795855.1">
    <property type="nucleotide sequence ID" value="NZ_JAVDPW010000006.1"/>
</dbReference>
<evidence type="ECO:0000313" key="1">
    <source>
        <dbReference type="EMBL" id="MDR6290984.1"/>
    </source>
</evidence>
<accession>A0ABU1JSK7</accession>
<reference evidence="1 2" key="1">
    <citation type="submission" date="2023-07" db="EMBL/GenBank/DDBJ databases">
        <title>Sorghum-associated microbial communities from plants grown in Nebraska, USA.</title>
        <authorList>
            <person name="Schachtman D."/>
        </authorList>
    </citation>
    <scope>NUCLEOTIDE SEQUENCE [LARGE SCALE GENOMIC DNA]</scope>
    <source>
        <strain evidence="1 2">584</strain>
    </source>
</reference>
<dbReference type="EMBL" id="JAVDPW010000006">
    <property type="protein sequence ID" value="MDR6290984.1"/>
    <property type="molecule type" value="Genomic_DNA"/>
</dbReference>
<protein>
    <submittedName>
        <fullName evidence="1">Uncharacterized protein</fullName>
    </submittedName>
</protein>